<evidence type="ECO:0000256" key="5">
    <source>
        <dbReference type="ARBA" id="ARBA00023002"/>
    </source>
</evidence>
<dbReference type="AlphaFoldDB" id="A0A6M4MGQ1"/>
<dbReference type="InterPro" id="IPR051559">
    <property type="entry name" value="HIF_prolyl_hydroxylases"/>
</dbReference>
<dbReference type="PANTHER" id="PTHR12907:SF26">
    <property type="entry name" value="HIF PROLYL HYDROXYLASE, ISOFORM C"/>
    <property type="match status" value="1"/>
</dbReference>
<evidence type="ECO:0000256" key="4">
    <source>
        <dbReference type="ARBA" id="ARBA00022964"/>
    </source>
</evidence>
<keyword evidence="4" id="KW-0223">Dioxygenase</keyword>
<keyword evidence="9" id="KW-1185">Reference proteome</keyword>
<dbReference type="PANTHER" id="PTHR12907">
    <property type="entry name" value="EGL NINE HOMOLOG-RELATED"/>
    <property type="match status" value="1"/>
</dbReference>
<dbReference type="Gene3D" id="2.60.120.620">
    <property type="entry name" value="q2cbj1_9rhob like domain"/>
    <property type="match status" value="1"/>
</dbReference>
<comment type="cofactor">
    <cofactor evidence="1">
        <name>L-ascorbate</name>
        <dbReference type="ChEBI" id="CHEBI:38290"/>
    </cofactor>
</comment>
<dbReference type="GO" id="GO:0071456">
    <property type="term" value="P:cellular response to hypoxia"/>
    <property type="evidence" value="ECO:0007669"/>
    <property type="project" value="TreeGrafter"/>
</dbReference>
<evidence type="ECO:0000259" key="7">
    <source>
        <dbReference type="PROSITE" id="PS51471"/>
    </source>
</evidence>
<dbReference type="InterPro" id="IPR044862">
    <property type="entry name" value="Pro_4_hyd_alph_FE2OG_OXY"/>
</dbReference>
<keyword evidence="2" id="KW-0479">Metal-binding</keyword>
<dbReference type="KEGG" id="apel:CA267_017265"/>
<dbReference type="GO" id="GO:0031543">
    <property type="term" value="F:peptidyl-proline dioxygenase activity"/>
    <property type="evidence" value="ECO:0007669"/>
    <property type="project" value="TreeGrafter"/>
</dbReference>
<reference evidence="8 9" key="2">
    <citation type="submission" date="2020-04" db="EMBL/GenBank/DDBJ databases">
        <title>Complete genome sequence of Alteromonas pelagimontana 5.12T.</title>
        <authorList>
            <person name="Sinha R.K."/>
            <person name="Krishnan K.P."/>
            <person name="Kurian J.P."/>
        </authorList>
    </citation>
    <scope>NUCLEOTIDE SEQUENCE [LARGE SCALE GENOMIC DNA]</scope>
    <source>
        <strain evidence="8 9">5.12</strain>
    </source>
</reference>
<gene>
    <name evidence="8" type="ORF">CA267_017265</name>
</gene>
<organism evidence="8 9">
    <name type="scientific">Alteromonas pelagimontana</name>
    <dbReference type="NCBI Taxonomy" id="1858656"/>
    <lineage>
        <taxon>Bacteria</taxon>
        <taxon>Pseudomonadati</taxon>
        <taxon>Pseudomonadota</taxon>
        <taxon>Gammaproteobacteria</taxon>
        <taxon>Alteromonadales</taxon>
        <taxon>Alteromonadaceae</taxon>
        <taxon>Alteromonas/Salinimonas group</taxon>
        <taxon>Alteromonas</taxon>
    </lineage>
</organism>
<dbReference type="GO" id="GO:0031418">
    <property type="term" value="F:L-ascorbic acid binding"/>
    <property type="evidence" value="ECO:0007669"/>
    <property type="project" value="UniProtKB-KW"/>
</dbReference>
<evidence type="ECO:0000256" key="6">
    <source>
        <dbReference type="ARBA" id="ARBA00023004"/>
    </source>
</evidence>
<dbReference type="InterPro" id="IPR005123">
    <property type="entry name" value="Oxoglu/Fe-dep_dioxygenase_dom"/>
</dbReference>
<evidence type="ECO:0000256" key="2">
    <source>
        <dbReference type="ARBA" id="ARBA00022723"/>
    </source>
</evidence>
<evidence type="ECO:0000256" key="3">
    <source>
        <dbReference type="ARBA" id="ARBA00022896"/>
    </source>
</evidence>
<reference evidence="9" key="1">
    <citation type="submission" date="2014-12" db="EMBL/GenBank/DDBJ databases">
        <title>Complete genome sequence of a multi-drug resistant Klebsiella pneumoniae.</title>
        <authorList>
            <person name="Hua X."/>
            <person name="Chen Q."/>
            <person name="Li X."/>
            <person name="Feng Y."/>
            <person name="Ruan Z."/>
            <person name="Yu Y."/>
        </authorList>
    </citation>
    <scope>NUCLEOTIDE SEQUENCE [LARGE SCALE GENOMIC DNA]</scope>
    <source>
        <strain evidence="9">5.12</strain>
    </source>
</reference>
<keyword evidence="3" id="KW-0847">Vitamin C</keyword>
<dbReference type="InterPro" id="IPR006620">
    <property type="entry name" value="Pro_4_hyd_alph"/>
</dbReference>
<dbReference type="Pfam" id="PF13640">
    <property type="entry name" value="2OG-FeII_Oxy_3"/>
    <property type="match status" value="1"/>
</dbReference>
<dbReference type="SMART" id="SM00702">
    <property type="entry name" value="P4Hc"/>
    <property type="match status" value="1"/>
</dbReference>
<feature type="domain" description="Fe2OG dioxygenase" evidence="7">
    <location>
        <begin position="110"/>
        <end position="212"/>
    </location>
</feature>
<dbReference type="PROSITE" id="PS51471">
    <property type="entry name" value="FE2OG_OXY"/>
    <property type="match status" value="1"/>
</dbReference>
<dbReference type="RefSeq" id="WP_075609635.1">
    <property type="nucleotide sequence ID" value="NZ_CP052766.1"/>
</dbReference>
<dbReference type="OrthoDB" id="9783171at2"/>
<dbReference type="EMBL" id="CP052766">
    <property type="protein sequence ID" value="QJR82374.1"/>
    <property type="molecule type" value="Genomic_DNA"/>
</dbReference>
<keyword evidence="6" id="KW-0408">Iron</keyword>
<evidence type="ECO:0000313" key="9">
    <source>
        <dbReference type="Proteomes" id="UP000219285"/>
    </source>
</evidence>
<name>A0A6M4MGQ1_9ALTE</name>
<proteinExistence type="predicted"/>
<dbReference type="Proteomes" id="UP000219285">
    <property type="component" value="Chromosome"/>
</dbReference>
<sequence>MTGIVQQLLSPCEGENNVILFEKIVEDLCTKGYSIQHQALPTGLSQQLSDCQHRLSDHNFTAAGIGRQQEYQKNSFVRTDEICWIDGTSEAGRRWLLWCEELKAYLNRRLFLGLFSFESHFAHYAPGSFYKRHTDAFKGESNRMLSLVTYLNADWQLEDGGELVLYRDEADREGINVLPRMGTVAIFLSEDFPHEVKPAKRDRYSVAGWFRINTTHGNKVDPPR</sequence>
<dbReference type="GO" id="GO:0008198">
    <property type="term" value="F:ferrous iron binding"/>
    <property type="evidence" value="ECO:0007669"/>
    <property type="project" value="TreeGrafter"/>
</dbReference>
<protein>
    <submittedName>
        <fullName evidence="8">2OG-Fe(II) oxygenase</fullName>
    </submittedName>
</protein>
<keyword evidence="5" id="KW-0560">Oxidoreductase</keyword>
<accession>A0A6M4MGQ1</accession>
<evidence type="ECO:0000256" key="1">
    <source>
        <dbReference type="ARBA" id="ARBA00001961"/>
    </source>
</evidence>
<evidence type="ECO:0000313" key="8">
    <source>
        <dbReference type="EMBL" id="QJR82374.1"/>
    </source>
</evidence>